<feature type="compositionally biased region" description="Basic and acidic residues" evidence="1">
    <location>
        <begin position="28"/>
        <end position="45"/>
    </location>
</feature>
<gene>
    <name evidence="2" type="ORF">RCOM_1813680</name>
</gene>
<evidence type="ECO:0000313" key="2">
    <source>
        <dbReference type="EMBL" id="EEF26142.1"/>
    </source>
</evidence>
<feature type="region of interest" description="Disordered" evidence="1">
    <location>
        <begin position="1"/>
        <end position="125"/>
    </location>
</feature>
<name>B9TDC3_RICCO</name>
<evidence type="ECO:0000313" key="3">
    <source>
        <dbReference type="Proteomes" id="UP000008311"/>
    </source>
</evidence>
<feature type="compositionally biased region" description="Basic and acidic residues" evidence="1">
    <location>
        <begin position="90"/>
        <end position="104"/>
    </location>
</feature>
<proteinExistence type="predicted"/>
<accession>B9TDC3</accession>
<dbReference type="EMBL" id="EQ978100">
    <property type="protein sequence ID" value="EEF26142.1"/>
    <property type="molecule type" value="Genomic_DNA"/>
</dbReference>
<dbReference type="InParanoid" id="B9TDC3"/>
<protein>
    <submittedName>
        <fullName evidence="2">Uncharacterized protein</fullName>
    </submittedName>
</protein>
<reference evidence="3" key="1">
    <citation type="journal article" date="2010" name="Nat. Biotechnol.">
        <title>Draft genome sequence of the oilseed species Ricinus communis.</title>
        <authorList>
            <person name="Chan A.P."/>
            <person name="Crabtree J."/>
            <person name="Zhao Q."/>
            <person name="Lorenzi H."/>
            <person name="Orvis J."/>
            <person name="Puiu D."/>
            <person name="Melake-Berhan A."/>
            <person name="Jones K.M."/>
            <person name="Redman J."/>
            <person name="Chen G."/>
            <person name="Cahoon E.B."/>
            <person name="Gedil M."/>
            <person name="Stanke M."/>
            <person name="Haas B.J."/>
            <person name="Wortman J.R."/>
            <person name="Fraser-Liggett C.M."/>
            <person name="Ravel J."/>
            <person name="Rabinowicz P.D."/>
        </authorList>
    </citation>
    <scope>NUCLEOTIDE SEQUENCE [LARGE SCALE GENOMIC DNA]</scope>
    <source>
        <strain evidence="3">cv. Hale</strain>
    </source>
</reference>
<sequence>MAADDIERAEAQQARRFHLRTGQQDAAGRSDHAEILHPQRQRDAHVQGPESPRCKGGQQQHQQQPRQGQHGIGQRRQHALGPAAAPGRQQADEAARDGRREHAQQRQRQGQPRPMRQPRQHAAPQLIEAQRLGQAGRFQVARQLLAGRIGIDDKR</sequence>
<feature type="non-terminal residue" evidence="2">
    <location>
        <position position="155"/>
    </location>
</feature>
<feature type="compositionally biased region" description="Basic and acidic residues" evidence="1">
    <location>
        <begin position="1"/>
        <end position="10"/>
    </location>
</feature>
<dbReference type="AlphaFoldDB" id="B9TDC3"/>
<dbReference type="Proteomes" id="UP000008311">
    <property type="component" value="Unassembled WGS sequence"/>
</dbReference>
<evidence type="ECO:0000256" key="1">
    <source>
        <dbReference type="SAM" id="MobiDB-lite"/>
    </source>
</evidence>
<organism evidence="2 3">
    <name type="scientific">Ricinus communis</name>
    <name type="common">Castor bean</name>
    <dbReference type="NCBI Taxonomy" id="3988"/>
    <lineage>
        <taxon>Eukaryota</taxon>
        <taxon>Viridiplantae</taxon>
        <taxon>Streptophyta</taxon>
        <taxon>Embryophyta</taxon>
        <taxon>Tracheophyta</taxon>
        <taxon>Spermatophyta</taxon>
        <taxon>Magnoliopsida</taxon>
        <taxon>eudicotyledons</taxon>
        <taxon>Gunneridae</taxon>
        <taxon>Pentapetalae</taxon>
        <taxon>rosids</taxon>
        <taxon>fabids</taxon>
        <taxon>Malpighiales</taxon>
        <taxon>Euphorbiaceae</taxon>
        <taxon>Acalyphoideae</taxon>
        <taxon>Acalypheae</taxon>
        <taxon>Ricinus</taxon>
    </lineage>
</organism>
<feature type="compositionally biased region" description="Low complexity" evidence="1">
    <location>
        <begin position="56"/>
        <end position="72"/>
    </location>
</feature>
<keyword evidence="3" id="KW-1185">Reference proteome</keyword>